<dbReference type="EC" id="1.13.12.3" evidence="3"/>
<name>A0A0P1E3S4_9RHOB</name>
<dbReference type="EMBL" id="CYPS01000033">
    <property type="protein sequence ID" value="CUH43032.1"/>
    <property type="molecule type" value="Genomic_DNA"/>
</dbReference>
<dbReference type="Gene3D" id="3.50.50.60">
    <property type="entry name" value="FAD/NAD(P)-binding domain"/>
    <property type="match status" value="1"/>
</dbReference>
<feature type="domain" description="Amine oxidase" evidence="7">
    <location>
        <begin position="16"/>
        <end position="87"/>
    </location>
</feature>
<gene>
    <name evidence="8" type="primary">pao</name>
    <name evidence="8" type="ORF">RUM4293_01925</name>
</gene>
<evidence type="ECO:0000256" key="4">
    <source>
        <dbReference type="ARBA" id="ARBA00017871"/>
    </source>
</evidence>
<evidence type="ECO:0000256" key="2">
    <source>
        <dbReference type="ARBA" id="ARBA00005833"/>
    </source>
</evidence>
<sequence>MSAHDFDVVVVGAGAAGIAATRALKSAGLAVVCVEASNRVGGRTHTDTKIFGVPFDMGAHWMHTEHVNALKAPGLALGLDLYAAPDNAMTYGLEDDAVLWDEVDEIHDAINEAARIDAEIEASTGIPTDRSLADIWENKGPWSFTAAMTFALSLARDMPDTSLRDISAWEGGDDWFCREGFGHLIACTARGLPIRLDTPVTEIKSFADGVHITTAKGNVKARTVVVTASVGVLAEDIIRFDPPLEPDRRAALELVTMGDYNHAGLLFQPNALPVQSDAWLTYHLEPDASGVARGGGFLCNISNTGLTSFESSGSFSKDLQKAGPESAIEHGLETLVGFFGTAIRKDFIKGYATAWRNEPYVRGSYAGARPGGHNQRAVLRQPHAEWVHFAGEATHPTQQCSVSGAHLEGLRAAEDVLAQLR</sequence>
<protein>
    <recommendedName>
        <fullName evidence="4">Tryptophan 2-monooxygenase</fullName>
        <ecNumber evidence="3">1.13.12.3</ecNumber>
    </recommendedName>
</protein>
<comment type="pathway">
    <text evidence="1">Plant hormone metabolism; auxin biosynthesis.</text>
</comment>
<evidence type="ECO:0000259" key="7">
    <source>
        <dbReference type="Pfam" id="PF01593"/>
    </source>
</evidence>
<dbReference type="InterPro" id="IPR036188">
    <property type="entry name" value="FAD/NAD-bd_sf"/>
</dbReference>
<dbReference type="GO" id="GO:0050361">
    <property type="term" value="F:tryptophan 2-monooxygenase activity"/>
    <property type="evidence" value="ECO:0007669"/>
    <property type="project" value="UniProtKB-EC"/>
</dbReference>
<keyword evidence="5" id="KW-0073">Auxin biosynthesis</keyword>
<comment type="similarity">
    <text evidence="2">Belongs to the tryptophan 2-monooxygenase family.</text>
</comment>
<evidence type="ECO:0000256" key="5">
    <source>
        <dbReference type="ARBA" id="ARBA00023070"/>
    </source>
</evidence>
<proteinExistence type="inferred from homology"/>
<dbReference type="InterPro" id="IPR002937">
    <property type="entry name" value="Amino_oxidase"/>
</dbReference>
<evidence type="ECO:0000256" key="3">
    <source>
        <dbReference type="ARBA" id="ARBA00012535"/>
    </source>
</evidence>
<reference evidence="9" key="1">
    <citation type="submission" date="2015-09" db="EMBL/GenBank/DDBJ databases">
        <authorList>
            <person name="Rodrigo-Torres L."/>
            <person name="Arahal D.R."/>
        </authorList>
    </citation>
    <scope>NUCLEOTIDE SEQUENCE [LARGE SCALE GENOMIC DNA]</scope>
    <source>
        <strain evidence="9">CECT 4293</strain>
    </source>
</reference>
<dbReference type="PRINTS" id="PR00411">
    <property type="entry name" value="PNDRDTASEI"/>
</dbReference>
<evidence type="ECO:0000313" key="9">
    <source>
        <dbReference type="Proteomes" id="UP000050786"/>
    </source>
</evidence>
<evidence type="ECO:0000256" key="1">
    <source>
        <dbReference type="ARBA" id="ARBA00004814"/>
    </source>
</evidence>
<dbReference type="RefSeq" id="WP_058273080.1">
    <property type="nucleotide sequence ID" value="NZ_CYPS01000033.1"/>
</dbReference>
<evidence type="ECO:0000313" key="8">
    <source>
        <dbReference type="EMBL" id="CUH43032.1"/>
    </source>
</evidence>
<dbReference type="SUPFAM" id="SSF51905">
    <property type="entry name" value="FAD/NAD(P)-binding domain"/>
    <property type="match status" value="1"/>
</dbReference>
<evidence type="ECO:0000256" key="6">
    <source>
        <dbReference type="ARBA" id="ARBA00047321"/>
    </source>
</evidence>
<keyword evidence="8" id="KW-0560">Oxidoreductase</keyword>
<dbReference type="Pfam" id="PF01593">
    <property type="entry name" value="Amino_oxidase"/>
    <property type="match status" value="2"/>
</dbReference>
<dbReference type="AlphaFoldDB" id="A0A0P1E3S4"/>
<dbReference type="Proteomes" id="UP000050786">
    <property type="component" value="Unassembled WGS sequence"/>
</dbReference>
<dbReference type="InterPro" id="IPR050281">
    <property type="entry name" value="Flavin_monoamine_oxidase"/>
</dbReference>
<dbReference type="PANTHER" id="PTHR10742:SF410">
    <property type="entry name" value="LYSINE-SPECIFIC HISTONE DEMETHYLASE 2"/>
    <property type="match status" value="1"/>
</dbReference>
<dbReference type="PANTHER" id="PTHR10742">
    <property type="entry name" value="FLAVIN MONOAMINE OXIDASE"/>
    <property type="match status" value="1"/>
</dbReference>
<feature type="domain" description="Amine oxidase" evidence="7">
    <location>
        <begin position="146"/>
        <end position="417"/>
    </location>
</feature>
<accession>A0A0P1E3S4</accession>
<organism evidence="8 9">
    <name type="scientific">Ruegeria atlantica</name>
    <dbReference type="NCBI Taxonomy" id="81569"/>
    <lineage>
        <taxon>Bacteria</taxon>
        <taxon>Pseudomonadati</taxon>
        <taxon>Pseudomonadota</taxon>
        <taxon>Alphaproteobacteria</taxon>
        <taxon>Rhodobacterales</taxon>
        <taxon>Roseobacteraceae</taxon>
        <taxon>Ruegeria</taxon>
    </lineage>
</organism>
<keyword evidence="9" id="KW-1185">Reference proteome</keyword>
<dbReference type="GO" id="GO:0009851">
    <property type="term" value="P:auxin biosynthetic process"/>
    <property type="evidence" value="ECO:0007669"/>
    <property type="project" value="UniProtKB-KW"/>
</dbReference>
<dbReference type="SUPFAM" id="SSF54373">
    <property type="entry name" value="FAD-linked reductases, C-terminal domain"/>
    <property type="match status" value="1"/>
</dbReference>
<comment type="catalytic activity">
    <reaction evidence="6">
        <text>L-tryptophan + O2 = indole-3-acetamide + CO2 + H2O</text>
        <dbReference type="Rhea" id="RHEA:16165"/>
        <dbReference type="ChEBI" id="CHEBI:15377"/>
        <dbReference type="ChEBI" id="CHEBI:15379"/>
        <dbReference type="ChEBI" id="CHEBI:16031"/>
        <dbReference type="ChEBI" id="CHEBI:16526"/>
        <dbReference type="ChEBI" id="CHEBI:57912"/>
        <dbReference type="EC" id="1.13.12.3"/>
    </reaction>
</comment>